<evidence type="ECO:0000256" key="8">
    <source>
        <dbReference type="ARBA" id="ARBA00023136"/>
    </source>
</evidence>
<keyword evidence="11" id="KW-1133">Transmembrane helix</keyword>
<keyword evidence="8 9" id="KW-0472">Membrane</keyword>
<dbReference type="OrthoDB" id="270584at2759"/>
<feature type="repeat" description="Solcar" evidence="9">
    <location>
        <begin position="249"/>
        <end position="336"/>
    </location>
</feature>
<dbReference type="PRINTS" id="PR00926">
    <property type="entry name" value="MITOCARRIER"/>
</dbReference>
<feature type="repeat" description="Solcar" evidence="9">
    <location>
        <begin position="41"/>
        <end position="127"/>
    </location>
</feature>
<dbReference type="InterPro" id="IPR002067">
    <property type="entry name" value="MCP"/>
</dbReference>
<keyword evidence="7" id="KW-0496">Mitochondrion</keyword>
<protein>
    <submittedName>
        <fullName evidence="12">Graves disease carrier protein</fullName>
    </submittedName>
</protein>
<comment type="similarity">
    <text evidence="2 10">Belongs to the mitochondrial carrier (TC 2.A.29) family.</text>
</comment>
<comment type="subcellular location">
    <subcellularLocation>
        <location evidence="1">Mitochondrion inner membrane</location>
        <topology evidence="1">Multi-pass membrane protein</topology>
    </subcellularLocation>
</comment>
<evidence type="ECO:0000256" key="11">
    <source>
        <dbReference type="SAM" id="Phobius"/>
    </source>
</evidence>
<gene>
    <name evidence="12" type="primary">SLC25A16_0</name>
    <name evidence="12" type="ORF">FJT64_013785</name>
</gene>
<evidence type="ECO:0000256" key="5">
    <source>
        <dbReference type="ARBA" id="ARBA00022737"/>
    </source>
</evidence>
<dbReference type="InterPro" id="IPR018108">
    <property type="entry name" value="MCP_transmembrane"/>
</dbReference>
<dbReference type="AlphaFoldDB" id="A0A6A4V9J7"/>
<evidence type="ECO:0000313" key="13">
    <source>
        <dbReference type="Proteomes" id="UP000440578"/>
    </source>
</evidence>
<keyword evidence="5" id="KW-0677">Repeat</keyword>
<dbReference type="Gene3D" id="1.50.40.10">
    <property type="entry name" value="Mitochondrial carrier domain"/>
    <property type="match status" value="1"/>
</dbReference>
<dbReference type="InterPro" id="IPR002167">
    <property type="entry name" value="GDC-like"/>
</dbReference>
<dbReference type="EMBL" id="VIIS01002160">
    <property type="protein sequence ID" value="KAF0287860.1"/>
    <property type="molecule type" value="Genomic_DNA"/>
</dbReference>
<evidence type="ECO:0000256" key="3">
    <source>
        <dbReference type="ARBA" id="ARBA00022448"/>
    </source>
</evidence>
<dbReference type="Proteomes" id="UP000440578">
    <property type="component" value="Unassembled WGS sequence"/>
</dbReference>
<dbReference type="GO" id="GO:0005743">
    <property type="term" value="C:mitochondrial inner membrane"/>
    <property type="evidence" value="ECO:0007669"/>
    <property type="project" value="UniProtKB-SubCell"/>
</dbReference>
<keyword evidence="4 9" id="KW-0812">Transmembrane</keyword>
<evidence type="ECO:0000256" key="2">
    <source>
        <dbReference type="ARBA" id="ARBA00006375"/>
    </source>
</evidence>
<evidence type="ECO:0000256" key="7">
    <source>
        <dbReference type="ARBA" id="ARBA00023128"/>
    </source>
</evidence>
<sequence length="348" mass="38766">METPIFRTEEPLWFLETAWCSQTQMGLSESTVWDLQSVMGARQMWTLGDAGVAGMCAKTTVAPLDRIKILLQAHNKHYKHHGVFSGLLNIVRQERFLALYKGNGAQMVRVFPYAATQFAAFEIYKQTFRSLLGPNSHIGTFASGSLAGVTAVFFTYPLDTIRARLAFQVTGEHKYTGILHVASSIVKEEGGPRALYRGFAATMCGMVPYAGLSFYIFERMKYLCMRYLPTYTCNPCKENTGGLVLAVPAKLLCGGMAGACAQSVSYPFDVTRRRMQLAYMSPETRKFGMGMVQTLRIIHKENGVVRGLYRGMSINYLRAIPMVAVSFSTYELMKQTLHLDTGIKVKVG</sequence>
<evidence type="ECO:0000256" key="1">
    <source>
        <dbReference type="ARBA" id="ARBA00004448"/>
    </source>
</evidence>
<name>A0A6A4V9J7_AMPAM</name>
<evidence type="ECO:0000256" key="9">
    <source>
        <dbReference type="PROSITE-ProRule" id="PRU00282"/>
    </source>
</evidence>
<dbReference type="Pfam" id="PF00153">
    <property type="entry name" value="Mito_carr"/>
    <property type="match status" value="3"/>
</dbReference>
<keyword evidence="13" id="KW-1185">Reference proteome</keyword>
<dbReference type="InterPro" id="IPR023395">
    <property type="entry name" value="MCP_dom_sf"/>
</dbReference>
<keyword evidence="3 10" id="KW-0813">Transport</keyword>
<feature type="transmembrane region" description="Helical" evidence="11">
    <location>
        <begin position="194"/>
        <end position="217"/>
    </location>
</feature>
<evidence type="ECO:0000256" key="4">
    <source>
        <dbReference type="ARBA" id="ARBA00022692"/>
    </source>
</evidence>
<evidence type="ECO:0000313" key="12">
    <source>
        <dbReference type="EMBL" id="KAF0287860.1"/>
    </source>
</evidence>
<reference evidence="12 13" key="1">
    <citation type="submission" date="2019-07" db="EMBL/GenBank/DDBJ databases">
        <title>Draft genome assembly of a fouling barnacle, Amphibalanus amphitrite (Darwin, 1854): The first reference genome for Thecostraca.</title>
        <authorList>
            <person name="Kim W."/>
        </authorList>
    </citation>
    <scope>NUCLEOTIDE SEQUENCE [LARGE SCALE GENOMIC DNA]</scope>
    <source>
        <strain evidence="12">SNU_AA5</strain>
        <tissue evidence="12">Soma without cirri and trophi</tissue>
    </source>
</reference>
<evidence type="ECO:0000256" key="10">
    <source>
        <dbReference type="RuleBase" id="RU000488"/>
    </source>
</evidence>
<dbReference type="PANTHER" id="PTHR24089">
    <property type="entry name" value="SOLUTE CARRIER FAMILY 25"/>
    <property type="match status" value="1"/>
</dbReference>
<organism evidence="12 13">
    <name type="scientific">Amphibalanus amphitrite</name>
    <name type="common">Striped barnacle</name>
    <name type="synonym">Balanus amphitrite</name>
    <dbReference type="NCBI Taxonomy" id="1232801"/>
    <lineage>
        <taxon>Eukaryota</taxon>
        <taxon>Metazoa</taxon>
        <taxon>Ecdysozoa</taxon>
        <taxon>Arthropoda</taxon>
        <taxon>Crustacea</taxon>
        <taxon>Multicrustacea</taxon>
        <taxon>Cirripedia</taxon>
        <taxon>Thoracica</taxon>
        <taxon>Thoracicalcarea</taxon>
        <taxon>Balanomorpha</taxon>
        <taxon>Balanoidea</taxon>
        <taxon>Balanidae</taxon>
        <taxon>Amphibalaninae</taxon>
        <taxon>Amphibalanus</taxon>
    </lineage>
</organism>
<dbReference type="GO" id="GO:0055085">
    <property type="term" value="P:transmembrane transport"/>
    <property type="evidence" value="ECO:0007669"/>
    <property type="project" value="InterPro"/>
</dbReference>
<feature type="repeat" description="Solcar" evidence="9">
    <location>
        <begin position="135"/>
        <end position="223"/>
    </location>
</feature>
<dbReference type="SUPFAM" id="SSF103506">
    <property type="entry name" value="Mitochondrial carrier"/>
    <property type="match status" value="1"/>
</dbReference>
<accession>A0A6A4V9J7</accession>
<comment type="caution">
    <text evidence="12">The sequence shown here is derived from an EMBL/GenBank/DDBJ whole genome shotgun (WGS) entry which is preliminary data.</text>
</comment>
<keyword evidence="6" id="KW-0999">Mitochondrion inner membrane</keyword>
<proteinExistence type="inferred from homology"/>
<dbReference type="PROSITE" id="PS50920">
    <property type="entry name" value="SOLCAR"/>
    <property type="match status" value="3"/>
</dbReference>
<evidence type="ECO:0000256" key="6">
    <source>
        <dbReference type="ARBA" id="ARBA00022792"/>
    </source>
</evidence>
<dbReference type="PRINTS" id="PR00928">
    <property type="entry name" value="GRAVESDC"/>
</dbReference>